<name>A0A2J9PMZ4_9LACT</name>
<comment type="caution">
    <text evidence="1">The sequence shown here is derived from an EMBL/GenBank/DDBJ whole genome shotgun (WGS) entry which is preliminary data.</text>
</comment>
<dbReference type="RefSeq" id="WP_083068881.1">
    <property type="nucleotide sequence ID" value="NZ_JALXKY010000004.1"/>
</dbReference>
<dbReference type="AlphaFoldDB" id="A0A2J9PMZ4"/>
<dbReference type="Proteomes" id="UP000192813">
    <property type="component" value="Unassembled WGS sequence"/>
</dbReference>
<dbReference type="EMBL" id="NBTM02000001">
    <property type="protein sequence ID" value="PNL91709.1"/>
    <property type="molecule type" value="Genomic_DNA"/>
</dbReference>
<proteinExistence type="predicted"/>
<protein>
    <submittedName>
        <fullName evidence="1">Uncharacterized protein</fullName>
    </submittedName>
</protein>
<gene>
    <name evidence="1" type="ORF">A6J77_005525</name>
</gene>
<evidence type="ECO:0000313" key="1">
    <source>
        <dbReference type="EMBL" id="PNL91709.1"/>
    </source>
</evidence>
<organism evidence="1 2">
    <name type="scientific">Aerococcus viridans</name>
    <dbReference type="NCBI Taxonomy" id="1377"/>
    <lineage>
        <taxon>Bacteria</taxon>
        <taxon>Bacillati</taxon>
        <taxon>Bacillota</taxon>
        <taxon>Bacilli</taxon>
        <taxon>Lactobacillales</taxon>
        <taxon>Aerococcaceae</taxon>
        <taxon>Aerococcus</taxon>
    </lineage>
</organism>
<sequence length="104" mass="11816">MFNDECVNFSEFVDGIGALGFMPYFRFRRSKTGDPKEHDHIAVICRDEPCSGAHIARVCVCCIGKVHVNDYDGLKEAISLETYDQLVNLITNFSYTDVDYKAIR</sequence>
<evidence type="ECO:0000313" key="2">
    <source>
        <dbReference type="Proteomes" id="UP000192813"/>
    </source>
</evidence>
<accession>A0A2J9PMZ4</accession>
<reference evidence="2" key="1">
    <citation type="submission" date="2017-12" db="EMBL/GenBank/DDBJ databases">
        <title>FDA dAtabase for Regulatory Grade micrObial Sequences (FDA-ARGOS): Supporting development and validation of Infectious Disease Dx tests.</title>
        <authorList>
            <person name="Hoffmann M."/>
            <person name="Allard M."/>
            <person name="Evans P."/>
            <person name="Brown E."/>
            <person name="Tallon L."/>
            <person name="Sadzewicz L."/>
            <person name="Sengamalay N."/>
            <person name="Ott S."/>
            <person name="Godinez A."/>
            <person name="Nagaraj S."/>
            <person name="Vavikolanu K."/>
            <person name="Aluvathingal J."/>
            <person name="Nadendla S."/>
            <person name="Sichtig H."/>
        </authorList>
    </citation>
    <scope>NUCLEOTIDE SEQUENCE [LARGE SCALE GENOMIC DNA]</scope>
    <source>
        <strain evidence="2">FDAARGOS_249</strain>
    </source>
</reference>